<accession>A0A9P8PLV5</accession>
<evidence type="ECO:0000313" key="8">
    <source>
        <dbReference type="EMBL" id="KAH3674543.1"/>
    </source>
</evidence>
<reference evidence="8" key="1">
    <citation type="journal article" date="2021" name="Open Biol.">
        <title>Shared evolutionary footprints suggest mitochondrial oxidative damage underlies multiple complex I losses in fungi.</title>
        <authorList>
            <person name="Schikora-Tamarit M.A."/>
            <person name="Marcet-Houben M."/>
            <person name="Nosek J."/>
            <person name="Gabaldon T."/>
        </authorList>
    </citation>
    <scope>NUCLEOTIDE SEQUENCE</scope>
    <source>
        <strain evidence="8">CBS6341</strain>
    </source>
</reference>
<dbReference type="GO" id="GO:0005762">
    <property type="term" value="C:mitochondrial large ribosomal subunit"/>
    <property type="evidence" value="ECO:0007669"/>
    <property type="project" value="TreeGrafter"/>
</dbReference>
<dbReference type="InterPro" id="IPR010729">
    <property type="entry name" value="Ribosomal_uL29_mit"/>
</dbReference>
<keyword evidence="3" id="KW-0689">Ribosomal protein</keyword>
<dbReference type="Gene3D" id="6.10.330.20">
    <property type="match status" value="1"/>
</dbReference>
<protein>
    <recommendedName>
        <fullName evidence="6">Large ribosomal subunit protein uL29m</fullName>
    </recommendedName>
    <alternativeName>
        <fullName evidence="7">54S ribosomal protein L4, mitochondrial</fullName>
    </alternativeName>
</protein>
<evidence type="ECO:0000256" key="1">
    <source>
        <dbReference type="ARBA" id="ARBA00004173"/>
    </source>
</evidence>
<dbReference type="Gene3D" id="6.10.140.1190">
    <property type="match status" value="1"/>
</dbReference>
<evidence type="ECO:0000256" key="2">
    <source>
        <dbReference type="ARBA" id="ARBA00009254"/>
    </source>
</evidence>
<keyword evidence="4" id="KW-0496">Mitochondrion</keyword>
<sequence>MTILKRSLHTTSKALARNRQIPLVIKAPIAPTANNIKVSDDHPLWQFFNDKKYLRKYNEIDTVGRPWNIPELRRKSFNDLHSLWYSCLKERNILARETHLLTAEIDQPDRNFLEASDKIRETMWKIRHVLSERYHQQENARLDAEQKERLLEEFEEFYLKGTKEEESELQEALKRLQFAAFGISEIITENTVDKYFIQGLRYIANLKIKRYAPESELSPIQDVGEAFILFHAEANKQDIDQQLLTIKKFREDGISVNRESEIDHIKAYIERLTQN</sequence>
<organism evidence="8 9">
    <name type="scientific">Wickerhamomyces mucosus</name>
    <dbReference type="NCBI Taxonomy" id="1378264"/>
    <lineage>
        <taxon>Eukaryota</taxon>
        <taxon>Fungi</taxon>
        <taxon>Dikarya</taxon>
        <taxon>Ascomycota</taxon>
        <taxon>Saccharomycotina</taxon>
        <taxon>Saccharomycetes</taxon>
        <taxon>Phaffomycetales</taxon>
        <taxon>Wickerhamomycetaceae</taxon>
        <taxon>Wickerhamomyces</taxon>
    </lineage>
</organism>
<dbReference type="Pfam" id="PF06984">
    <property type="entry name" value="MRP-L47"/>
    <property type="match status" value="1"/>
</dbReference>
<dbReference type="OrthoDB" id="270763at2759"/>
<proteinExistence type="inferred from homology"/>
<gene>
    <name evidence="8" type="ORF">WICMUC_003220</name>
</gene>
<dbReference type="GO" id="GO:0003735">
    <property type="term" value="F:structural constituent of ribosome"/>
    <property type="evidence" value="ECO:0007669"/>
    <property type="project" value="InterPro"/>
</dbReference>
<comment type="subcellular location">
    <subcellularLocation>
        <location evidence="1">Mitochondrion</location>
    </subcellularLocation>
</comment>
<evidence type="ECO:0000256" key="7">
    <source>
        <dbReference type="ARBA" id="ARBA00035399"/>
    </source>
</evidence>
<dbReference type="InterPro" id="IPR038340">
    <property type="entry name" value="MRP-L47_sf"/>
</dbReference>
<dbReference type="PANTHER" id="PTHR21183:SF18">
    <property type="entry name" value="LARGE RIBOSOMAL SUBUNIT PROTEIN UL29M"/>
    <property type="match status" value="1"/>
</dbReference>
<reference evidence="8" key="2">
    <citation type="submission" date="2021-01" db="EMBL/GenBank/DDBJ databases">
        <authorList>
            <person name="Schikora-Tamarit M.A."/>
        </authorList>
    </citation>
    <scope>NUCLEOTIDE SEQUENCE</scope>
    <source>
        <strain evidence="8">CBS6341</strain>
    </source>
</reference>
<dbReference type="GO" id="GO:0032543">
    <property type="term" value="P:mitochondrial translation"/>
    <property type="evidence" value="ECO:0007669"/>
    <property type="project" value="TreeGrafter"/>
</dbReference>
<evidence type="ECO:0000256" key="5">
    <source>
        <dbReference type="ARBA" id="ARBA00023274"/>
    </source>
</evidence>
<evidence type="ECO:0000313" key="9">
    <source>
        <dbReference type="Proteomes" id="UP000769528"/>
    </source>
</evidence>
<name>A0A9P8PLV5_9ASCO</name>
<dbReference type="AlphaFoldDB" id="A0A9P8PLV5"/>
<dbReference type="Proteomes" id="UP000769528">
    <property type="component" value="Unassembled WGS sequence"/>
</dbReference>
<dbReference type="EMBL" id="JAEUBF010000846">
    <property type="protein sequence ID" value="KAH3674543.1"/>
    <property type="molecule type" value="Genomic_DNA"/>
</dbReference>
<keyword evidence="5" id="KW-0687">Ribonucleoprotein</keyword>
<evidence type="ECO:0000256" key="3">
    <source>
        <dbReference type="ARBA" id="ARBA00022980"/>
    </source>
</evidence>
<dbReference type="PANTHER" id="PTHR21183">
    <property type="entry name" value="RIBOSOMAL PROTEIN L47, MITOCHONDRIAL-RELATED"/>
    <property type="match status" value="1"/>
</dbReference>
<keyword evidence="9" id="KW-1185">Reference proteome</keyword>
<evidence type="ECO:0000256" key="4">
    <source>
        <dbReference type="ARBA" id="ARBA00023128"/>
    </source>
</evidence>
<evidence type="ECO:0000256" key="6">
    <source>
        <dbReference type="ARBA" id="ARBA00035289"/>
    </source>
</evidence>
<comment type="caution">
    <text evidence="8">The sequence shown here is derived from an EMBL/GenBank/DDBJ whole genome shotgun (WGS) entry which is preliminary data.</text>
</comment>
<comment type="similarity">
    <text evidence="2">Belongs to the universal ribosomal protein uL29 family.</text>
</comment>